<feature type="binding site" evidence="7">
    <location>
        <position position="355"/>
    </location>
    <ligand>
        <name>AMP</name>
        <dbReference type="ChEBI" id="CHEBI:456215"/>
    </ligand>
</feature>
<feature type="binding site" evidence="7">
    <location>
        <position position="406"/>
    </location>
    <ligand>
        <name>AMP</name>
        <dbReference type="ChEBI" id="CHEBI:456215"/>
    </ligand>
</feature>
<feature type="compositionally biased region" description="Low complexity" evidence="10">
    <location>
        <begin position="672"/>
        <end position="693"/>
    </location>
</feature>
<comment type="cofactor">
    <cofactor evidence="9">
        <name>a divalent metal cation</name>
        <dbReference type="ChEBI" id="CHEBI:60240"/>
    </cofactor>
    <text evidence="9">Binds 2 divalent metal cations per subunit. Site 1 may preferentially bind zinc ions, while site 2 has a preference for magnesium and/or manganese ions.</text>
</comment>
<evidence type="ECO:0000256" key="5">
    <source>
        <dbReference type="ARBA" id="ARBA00061458"/>
    </source>
</evidence>
<evidence type="ECO:0000256" key="7">
    <source>
        <dbReference type="PIRSR" id="PIRSR623088-2"/>
    </source>
</evidence>
<keyword evidence="3 8" id="KW-0479">Metal-binding</keyword>
<dbReference type="OrthoDB" id="189220at2759"/>
<sequence length="909" mass="100925">MQQQCGFCAAVSDMFRRIMCFNGSRRGSDQSYYHELDNDDPQIALVTADPTNVSPHSPDVIYIRLRDDSPTDDRCRRRSRLLSEGEVVLLESVAHSGKRLPNGRFLTMHKRRRKKLTTRSLSNENAPALLDDIHHGQVQCVLKHVWKWPFNAFALDTATGGRSLPVLCVHLFHWYGLMEHFKLDVVQVWKLFSLIEEGYHSTNPYHNAIHATDVTQAMHCFLQEDKIKNFLTPLEIMASLIAAVAHDLDHPGVNQPFLIATSNHLATLYENTSVLENHHWRSAVGCLLESHVAEKLSPIRQDLESQISSLILATDITRQPEFLKKFNDYLENDELDMKDPELRHFILQIALKCADISNPCRPWDVSRKWSLKVCDEFFRQGDYERQLGLPVTDICDRYNNTVPKIQTVFFKFMVLPLFNLWHKFLDTKLSHSMMENLTKNQQQWEELRQRENYEEQLTDVSEASDRAVVAADADDMQPEPELVDGLPNRRGSLPAVMLETVDKMGRRHSVPLNLSRATATQVPSMDTKLRRDSLGATMLPPSTLLVQVENRRRFTLGQIPYLEEEEEGLSLSLGSSRSSGLQRSSDGGGGGGSHKDDRPVSAENLIPEPSIATITNPAEASRLCNVIHGVTSPVLQQAARSLTRQQTFPPIQPYVRARYLSTGGGSDLVPCSSSSGGTSAVSTASSRTGSTSSEGGGGAGDGGCVVLVGNGNGTKRDSVLDADRAYKLARFSKEKENVDPASRTNAEIRRNSNHVNQILTKRRGSAPVSGGNGDSTVFIMPGKGHEATIPRRGSVPSDFSKQSTFFKMVAIGPLSTNGRKQGARRSSLPYDSNIGLLSSPLVSPSRPERRGSDSSRPSSRRRRRKSMKRRSSGGSDVLLSTGQSMDSFLAHRRGSLPVEILATSFSGPH</sequence>
<evidence type="ECO:0000256" key="2">
    <source>
        <dbReference type="ARBA" id="ARBA00004703"/>
    </source>
</evidence>
<name>A0A8B8GHF8_9HEMI</name>
<evidence type="ECO:0000256" key="1">
    <source>
        <dbReference type="ARBA" id="ARBA00000621"/>
    </source>
</evidence>
<comment type="similarity">
    <text evidence="5">Belongs to the cyclic nucleotide phosphodiesterase family. PDE7 subfamily.</text>
</comment>
<evidence type="ECO:0000313" key="12">
    <source>
        <dbReference type="Proteomes" id="UP000694846"/>
    </source>
</evidence>
<dbReference type="GO" id="GO:0046872">
    <property type="term" value="F:metal ion binding"/>
    <property type="evidence" value="ECO:0007669"/>
    <property type="project" value="UniProtKB-KW"/>
</dbReference>
<feature type="compositionally biased region" description="Low complexity" evidence="10">
    <location>
        <begin position="836"/>
        <end position="845"/>
    </location>
</feature>
<dbReference type="Pfam" id="PF00233">
    <property type="entry name" value="PDEase_I"/>
    <property type="match status" value="1"/>
</dbReference>
<dbReference type="SMART" id="SM00471">
    <property type="entry name" value="HDc"/>
    <property type="match status" value="1"/>
</dbReference>
<feature type="domain" description="PDEase" evidence="11">
    <location>
        <begin position="130"/>
        <end position="451"/>
    </location>
</feature>
<evidence type="ECO:0000256" key="4">
    <source>
        <dbReference type="ARBA" id="ARBA00022801"/>
    </source>
</evidence>
<dbReference type="AlphaFoldDB" id="A0A8B8GHF8"/>
<feature type="binding site" evidence="7">
    <location>
        <begin position="206"/>
        <end position="210"/>
    </location>
    <ligand>
        <name>AMP</name>
        <dbReference type="ChEBI" id="CHEBI:456215"/>
    </ligand>
</feature>
<comment type="pathway">
    <text evidence="2">Purine metabolism; 3',5'-cyclic AMP degradation; AMP from 3',5'-cyclic AMP: step 1/1.</text>
</comment>
<feature type="binding site" evidence="7">
    <location>
        <position position="247"/>
    </location>
    <ligand>
        <name>AMP</name>
        <dbReference type="ChEBI" id="CHEBI:456215"/>
    </ligand>
</feature>
<feature type="binding site" evidence="8">
    <location>
        <position position="247"/>
    </location>
    <ligand>
        <name>Zn(2+)</name>
        <dbReference type="ChEBI" id="CHEBI:29105"/>
        <label>1</label>
    </ligand>
</feature>
<dbReference type="FunFam" id="1.10.1300.10:FF:000004">
    <property type="entry name" value="Phosphodiesterase"/>
    <property type="match status" value="1"/>
</dbReference>
<reference evidence="13" key="1">
    <citation type="submission" date="2025-08" db="UniProtKB">
        <authorList>
            <consortium name="RefSeq"/>
        </authorList>
    </citation>
    <scope>IDENTIFICATION</scope>
    <source>
        <tissue evidence="13">Whole body</tissue>
    </source>
</reference>
<dbReference type="SUPFAM" id="SSF109604">
    <property type="entry name" value="HD-domain/PDEase-like"/>
    <property type="match status" value="1"/>
</dbReference>
<evidence type="ECO:0000256" key="6">
    <source>
        <dbReference type="PIRSR" id="PIRSR623088-1"/>
    </source>
</evidence>
<feature type="active site" description="Proton donor" evidence="6">
    <location>
        <position position="206"/>
    </location>
</feature>
<dbReference type="InterPro" id="IPR023088">
    <property type="entry name" value="PDEase"/>
</dbReference>
<dbReference type="PRINTS" id="PR00387">
    <property type="entry name" value="PDIESTERASE1"/>
</dbReference>
<evidence type="ECO:0000256" key="3">
    <source>
        <dbReference type="ARBA" id="ARBA00022723"/>
    </source>
</evidence>
<keyword evidence="12" id="KW-1185">Reference proteome</keyword>
<evidence type="ECO:0000256" key="9">
    <source>
        <dbReference type="RuleBase" id="RU363067"/>
    </source>
</evidence>
<proteinExistence type="inferred from homology"/>
<dbReference type="EC" id="3.1.4.-" evidence="9"/>
<dbReference type="InterPro" id="IPR023174">
    <property type="entry name" value="PDEase_CS"/>
</dbReference>
<dbReference type="PROSITE" id="PS51845">
    <property type="entry name" value="PDEASE_I_2"/>
    <property type="match status" value="1"/>
</dbReference>
<dbReference type="PANTHER" id="PTHR11347">
    <property type="entry name" value="CYCLIC NUCLEOTIDE PHOSPHODIESTERASE"/>
    <property type="match status" value="1"/>
</dbReference>
<dbReference type="InterPro" id="IPR002073">
    <property type="entry name" value="PDEase_catalytic_dom"/>
</dbReference>
<dbReference type="InterPro" id="IPR003607">
    <property type="entry name" value="HD/PDEase_dom"/>
</dbReference>
<dbReference type="GO" id="GO:0007165">
    <property type="term" value="P:signal transduction"/>
    <property type="evidence" value="ECO:0007669"/>
    <property type="project" value="InterPro"/>
</dbReference>
<dbReference type="Gene3D" id="1.10.1300.10">
    <property type="entry name" value="3'5'-cyclic nucleotide phosphodiesterase, catalytic domain"/>
    <property type="match status" value="1"/>
</dbReference>
<protein>
    <recommendedName>
        <fullName evidence="9">Phosphodiesterase</fullName>
        <ecNumber evidence="9">3.1.4.-</ecNumber>
    </recommendedName>
</protein>
<evidence type="ECO:0000256" key="10">
    <source>
        <dbReference type="SAM" id="MobiDB-lite"/>
    </source>
</evidence>
<feature type="region of interest" description="Disordered" evidence="10">
    <location>
        <begin position="570"/>
        <end position="601"/>
    </location>
</feature>
<feature type="binding site" evidence="8">
    <location>
        <position position="246"/>
    </location>
    <ligand>
        <name>Zn(2+)</name>
        <dbReference type="ChEBI" id="CHEBI:29105"/>
        <label>1</label>
    </ligand>
</feature>
<feature type="binding site" evidence="8">
    <location>
        <position position="210"/>
    </location>
    <ligand>
        <name>Zn(2+)</name>
        <dbReference type="ChEBI" id="CHEBI:29105"/>
        <label>1</label>
    </ligand>
</feature>
<organism evidence="12 13">
    <name type="scientific">Sipha flava</name>
    <name type="common">yellow sugarcane aphid</name>
    <dbReference type="NCBI Taxonomy" id="143950"/>
    <lineage>
        <taxon>Eukaryota</taxon>
        <taxon>Metazoa</taxon>
        <taxon>Ecdysozoa</taxon>
        <taxon>Arthropoda</taxon>
        <taxon>Hexapoda</taxon>
        <taxon>Insecta</taxon>
        <taxon>Pterygota</taxon>
        <taxon>Neoptera</taxon>
        <taxon>Paraneoptera</taxon>
        <taxon>Hemiptera</taxon>
        <taxon>Sternorrhyncha</taxon>
        <taxon>Aphidomorpha</taxon>
        <taxon>Aphidoidea</taxon>
        <taxon>Aphididae</taxon>
        <taxon>Sipha</taxon>
    </lineage>
</organism>
<dbReference type="Proteomes" id="UP000694846">
    <property type="component" value="Unplaced"/>
</dbReference>
<comment type="catalytic activity">
    <reaction evidence="1">
        <text>3',5'-cyclic AMP + H2O = AMP + H(+)</text>
        <dbReference type="Rhea" id="RHEA:25277"/>
        <dbReference type="ChEBI" id="CHEBI:15377"/>
        <dbReference type="ChEBI" id="CHEBI:15378"/>
        <dbReference type="ChEBI" id="CHEBI:58165"/>
        <dbReference type="ChEBI" id="CHEBI:456215"/>
        <dbReference type="EC" id="3.1.4.53"/>
    </reaction>
</comment>
<gene>
    <name evidence="13" type="primary">LOC112692040</name>
</gene>
<keyword evidence="4 9" id="KW-0378">Hydrolase</keyword>
<dbReference type="PROSITE" id="PS00126">
    <property type="entry name" value="PDEASE_I_1"/>
    <property type="match status" value="1"/>
</dbReference>
<feature type="binding site" evidence="8">
    <location>
        <position position="355"/>
    </location>
    <ligand>
        <name>Zn(2+)</name>
        <dbReference type="ChEBI" id="CHEBI:29105"/>
        <label>1</label>
    </ligand>
</feature>
<dbReference type="InterPro" id="IPR036971">
    <property type="entry name" value="PDEase_catalytic_dom_sf"/>
</dbReference>
<evidence type="ECO:0000256" key="8">
    <source>
        <dbReference type="PIRSR" id="PIRSR623088-3"/>
    </source>
</evidence>
<dbReference type="GeneID" id="112692040"/>
<dbReference type="RefSeq" id="XP_025422330.1">
    <property type="nucleotide sequence ID" value="XM_025566545.1"/>
</dbReference>
<dbReference type="GO" id="GO:0004115">
    <property type="term" value="F:3',5'-cyclic-AMP phosphodiesterase activity"/>
    <property type="evidence" value="ECO:0007669"/>
    <property type="project" value="UniProtKB-EC"/>
</dbReference>
<feature type="compositionally biased region" description="Basic residues" evidence="10">
    <location>
        <begin position="858"/>
        <end position="871"/>
    </location>
</feature>
<feature type="binding site" evidence="8">
    <location>
        <position position="247"/>
    </location>
    <ligand>
        <name>Zn(2+)</name>
        <dbReference type="ChEBI" id="CHEBI:29105"/>
        <label>2</label>
    </ligand>
</feature>
<accession>A0A8B8GHF8</accession>
<dbReference type="CDD" id="cd00077">
    <property type="entry name" value="HDc"/>
    <property type="match status" value="1"/>
</dbReference>
<feature type="compositionally biased region" description="Low complexity" evidence="10">
    <location>
        <begin position="570"/>
        <end position="585"/>
    </location>
</feature>
<evidence type="ECO:0000313" key="13">
    <source>
        <dbReference type="RefSeq" id="XP_025422330.1"/>
    </source>
</evidence>
<feature type="region of interest" description="Disordered" evidence="10">
    <location>
        <begin position="670"/>
        <end position="702"/>
    </location>
</feature>
<feature type="region of interest" description="Disordered" evidence="10">
    <location>
        <begin position="815"/>
        <end position="881"/>
    </location>
</feature>
<evidence type="ECO:0000259" key="11">
    <source>
        <dbReference type="PROSITE" id="PS51845"/>
    </source>
</evidence>